<comment type="function">
    <text evidence="1">Required for the export of heme to the periplasm for the biogenesis of c-type cytochromes.</text>
</comment>
<evidence type="ECO:0000256" key="12">
    <source>
        <dbReference type="SAM" id="Phobius"/>
    </source>
</evidence>
<dbReference type="EMBL" id="CP002049">
    <property type="protein sequence ID" value="ADI13556.1"/>
    <property type="molecule type" value="Genomic_DNA"/>
</dbReference>
<keyword evidence="10 12" id="KW-1133">Transmembrane helix</keyword>
<dbReference type="Proteomes" id="UP000000379">
    <property type="component" value="Chromosome"/>
</dbReference>
<comment type="similarity">
    <text evidence="3">Belongs to the CcmB/CycW/HelB family.</text>
</comment>
<keyword evidence="9" id="KW-0201">Cytochrome c-type biogenesis</keyword>
<evidence type="ECO:0000256" key="7">
    <source>
        <dbReference type="ARBA" id="ARBA00022519"/>
    </source>
</evidence>
<organism evidence="13 14">
    <name type="scientific">Truepera radiovictrix (strain DSM 17093 / CIP 108686 / LMG 22925 / RQ-24)</name>
    <dbReference type="NCBI Taxonomy" id="649638"/>
    <lineage>
        <taxon>Bacteria</taxon>
        <taxon>Thermotogati</taxon>
        <taxon>Deinococcota</taxon>
        <taxon>Deinococci</taxon>
        <taxon>Trueperales</taxon>
        <taxon>Trueperaceae</taxon>
        <taxon>Truepera</taxon>
    </lineage>
</organism>
<evidence type="ECO:0000256" key="1">
    <source>
        <dbReference type="ARBA" id="ARBA00002442"/>
    </source>
</evidence>
<feature type="transmembrane region" description="Helical" evidence="12">
    <location>
        <begin position="183"/>
        <end position="200"/>
    </location>
</feature>
<proteinExistence type="inferred from homology"/>
<dbReference type="PANTHER" id="PTHR30070:SF1">
    <property type="entry name" value="CYTOCHROME C BIOGENESIS B-RELATED"/>
    <property type="match status" value="1"/>
</dbReference>
<accession>D7CRR6</accession>
<evidence type="ECO:0000313" key="14">
    <source>
        <dbReference type="Proteomes" id="UP000000379"/>
    </source>
</evidence>
<dbReference type="HOGENOM" id="CLU_079069_0_0_0"/>
<feature type="transmembrane region" description="Helical" evidence="12">
    <location>
        <begin position="113"/>
        <end position="139"/>
    </location>
</feature>
<gene>
    <name evidence="13" type="ordered locus">Trad_0418</name>
</gene>
<dbReference type="OrthoDB" id="73345at2"/>
<reference evidence="14" key="1">
    <citation type="submission" date="2010-05" db="EMBL/GenBank/DDBJ databases">
        <title>The complete genome of Truepera radiovictris DSM 17093.</title>
        <authorList>
            <consortium name="US DOE Joint Genome Institute (JGI-PGF)"/>
            <person name="Lucas S."/>
            <person name="Copeland A."/>
            <person name="Lapidus A."/>
            <person name="Glavina del Rio T."/>
            <person name="Dalin E."/>
            <person name="Tice H."/>
            <person name="Bruce D."/>
            <person name="Goodwin L."/>
            <person name="Pitluck S."/>
            <person name="Kyrpides N."/>
            <person name="Mavromatis K."/>
            <person name="Ovchinnikova G."/>
            <person name="Munk A.C."/>
            <person name="Detter J.C."/>
            <person name="Han C."/>
            <person name="Tapia R."/>
            <person name="Land M."/>
            <person name="Hauser L."/>
            <person name="Markowitz V."/>
            <person name="Cheng J.-F."/>
            <person name="Hugenholtz P."/>
            <person name="Woyke T."/>
            <person name="Wu D."/>
            <person name="Tindall B."/>
            <person name="Pomrenke H.G."/>
            <person name="Brambilla E."/>
            <person name="Klenk H.-P."/>
            <person name="Eisen J.A."/>
        </authorList>
    </citation>
    <scope>NUCLEOTIDE SEQUENCE [LARGE SCALE GENOMIC DNA]</scope>
    <source>
        <strain evidence="14">DSM 17093 / CIP 108686 / LMG 22925 / RQ-24</strain>
    </source>
</reference>
<dbReference type="GO" id="GO:0017004">
    <property type="term" value="P:cytochrome complex assembly"/>
    <property type="evidence" value="ECO:0007669"/>
    <property type="project" value="UniProtKB-KW"/>
</dbReference>
<feature type="transmembrane region" description="Helical" evidence="12">
    <location>
        <begin position="221"/>
        <end position="241"/>
    </location>
</feature>
<dbReference type="KEGG" id="tra:Trad_0418"/>
<feature type="transmembrane region" description="Helical" evidence="12">
    <location>
        <begin position="74"/>
        <end position="93"/>
    </location>
</feature>
<keyword evidence="7" id="KW-0997">Cell inner membrane</keyword>
<dbReference type="PIRSF" id="PIRSF002764">
    <property type="entry name" value="CcmB"/>
    <property type="match status" value="1"/>
</dbReference>
<evidence type="ECO:0000256" key="10">
    <source>
        <dbReference type="ARBA" id="ARBA00022989"/>
    </source>
</evidence>
<dbReference type="GO" id="GO:1903607">
    <property type="term" value="P:cytochrome c biosynthetic process"/>
    <property type="evidence" value="ECO:0007669"/>
    <property type="project" value="TreeGrafter"/>
</dbReference>
<feature type="transmembrane region" description="Helical" evidence="12">
    <location>
        <begin position="151"/>
        <end position="171"/>
    </location>
</feature>
<dbReference type="eggNOG" id="COG2386">
    <property type="taxonomic scope" value="Bacteria"/>
</dbReference>
<dbReference type="InterPro" id="IPR026031">
    <property type="entry name" value="Cyt_c_CcmB_bac"/>
</dbReference>
<dbReference type="AlphaFoldDB" id="D7CRR6"/>
<dbReference type="STRING" id="649638.Trad_0418"/>
<keyword evidence="6" id="KW-1003">Cell membrane</keyword>
<dbReference type="GO" id="GO:0005886">
    <property type="term" value="C:plasma membrane"/>
    <property type="evidence" value="ECO:0007669"/>
    <property type="project" value="UniProtKB-SubCell"/>
</dbReference>
<keyword evidence="14" id="KW-1185">Reference proteome</keyword>
<name>D7CRR6_TRURR</name>
<evidence type="ECO:0000256" key="11">
    <source>
        <dbReference type="ARBA" id="ARBA00023136"/>
    </source>
</evidence>
<protein>
    <recommendedName>
        <fullName evidence="4">Heme exporter protein B</fullName>
    </recommendedName>
</protein>
<feature type="transmembrane region" description="Helical" evidence="12">
    <location>
        <begin position="42"/>
        <end position="62"/>
    </location>
</feature>
<sequence>MVKARTKVASRPASGSTPWGDAVAVWAVARKDLLLELRSKEVTVATLFFSGLVLGILALALGPDDRTLREAAAGAFWVALAFAGVISAAQSYASELEEGAFEHLLLYPVPRATLFLGKLLANWLFLALLGALLLPVSAAVFDASLTRHLPWLLLTVALGTFGFALIATFYAALTANLRARESLLPVLIFPVIAPVIVGAVRSSASVMLAGDPSASLSWIQLLAGFNLAYLVVCSAIFPFVVEE</sequence>
<keyword evidence="8 12" id="KW-0812">Transmembrane</keyword>
<dbReference type="RefSeq" id="WP_013176936.1">
    <property type="nucleotide sequence ID" value="NC_014221.1"/>
</dbReference>
<reference evidence="13 14" key="2">
    <citation type="journal article" date="2011" name="Stand. Genomic Sci.">
        <title>Complete genome sequence of Truepera radiovictrix type strain (RQ-24).</title>
        <authorList>
            <person name="Ivanova N."/>
            <person name="Rohde C."/>
            <person name="Munk C."/>
            <person name="Nolan M."/>
            <person name="Lucas S."/>
            <person name="Del Rio T.G."/>
            <person name="Tice H."/>
            <person name="Deshpande S."/>
            <person name="Cheng J.F."/>
            <person name="Tapia R."/>
            <person name="Han C."/>
            <person name="Goodwin L."/>
            <person name="Pitluck S."/>
            <person name="Liolios K."/>
            <person name="Mavromatis K."/>
            <person name="Mikhailova N."/>
            <person name="Pati A."/>
            <person name="Chen A."/>
            <person name="Palaniappan K."/>
            <person name="Land M."/>
            <person name="Hauser L."/>
            <person name="Chang Y.J."/>
            <person name="Jeffries C.D."/>
            <person name="Brambilla E."/>
            <person name="Rohde M."/>
            <person name="Goker M."/>
            <person name="Tindall B.J."/>
            <person name="Woyke T."/>
            <person name="Bristow J."/>
            <person name="Eisen J.A."/>
            <person name="Markowitz V."/>
            <person name="Hugenholtz P."/>
            <person name="Kyrpides N.C."/>
            <person name="Klenk H.P."/>
            <person name="Lapidus A."/>
        </authorList>
    </citation>
    <scope>NUCLEOTIDE SEQUENCE [LARGE SCALE GENOMIC DNA]</scope>
    <source>
        <strain evidence="14">DSM 17093 / CIP 108686 / LMG 22925 / RQ-24</strain>
    </source>
</reference>
<evidence type="ECO:0000256" key="4">
    <source>
        <dbReference type="ARBA" id="ARBA00016452"/>
    </source>
</evidence>
<evidence type="ECO:0000313" key="13">
    <source>
        <dbReference type="EMBL" id="ADI13556.1"/>
    </source>
</evidence>
<evidence type="ECO:0000256" key="6">
    <source>
        <dbReference type="ARBA" id="ARBA00022475"/>
    </source>
</evidence>
<dbReference type="InterPro" id="IPR003544">
    <property type="entry name" value="Cyt_c_biogenesis_CcmB"/>
</dbReference>
<evidence type="ECO:0000256" key="8">
    <source>
        <dbReference type="ARBA" id="ARBA00022692"/>
    </source>
</evidence>
<keyword evidence="11 12" id="KW-0472">Membrane</keyword>
<dbReference type="GO" id="GO:0015232">
    <property type="term" value="F:heme transmembrane transporter activity"/>
    <property type="evidence" value="ECO:0007669"/>
    <property type="project" value="InterPro"/>
</dbReference>
<evidence type="ECO:0000256" key="9">
    <source>
        <dbReference type="ARBA" id="ARBA00022748"/>
    </source>
</evidence>
<evidence type="ECO:0000256" key="5">
    <source>
        <dbReference type="ARBA" id="ARBA00022448"/>
    </source>
</evidence>
<dbReference type="PANTHER" id="PTHR30070">
    <property type="entry name" value="HEME EXPORTER PROTEIN B"/>
    <property type="match status" value="1"/>
</dbReference>
<evidence type="ECO:0000256" key="2">
    <source>
        <dbReference type="ARBA" id="ARBA00004429"/>
    </source>
</evidence>
<evidence type="ECO:0000256" key="3">
    <source>
        <dbReference type="ARBA" id="ARBA00010544"/>
    </source>
</evidence>
<keyword evidence="5" id="KW-0813">Transport</keyword>
<dbReference type="Pfam" id="PF03379">
    <property type="entry name" value="CcmB"/>
    <property type="match status" value="1"/>
</dbReference>
<dbReference type="PRINTS" id="PR01414">
    <property type="entry name" value="CCMBBIOGNSIS"/>
</dbReference>
<comment type="subcellular location">
    <subcellularLocation>
        <location evidence="2">Cell inner membrane</location>
        <topology evidence="2">Multi-pass membrane protein</topology>
    </subcellularLocation>
</comment>